<dbReference type="EMBL" id="LT853885">
    <property type="protein sequence ID" value="SMR03425.1"/>
    <property type="molecule type" value="Genomic_DNA"/>
</dbReference>
<dbReference type="PROSITE" id="PS50113">
    <property type="entry name" value="PAC"/>
    <property type="match status" value="1"/>
</dbReference>
<dbReference type="SMART" id="SM00086">
    <property type="entry name" value="PAC"/>
    <property type="match status" value="1"/>
</dbReference>
<dbReference type="Proteomes" id="UP000195953">
    <property type="component" value="Chromosome 1"/>
</dbReference>
<dbReference type="EMBL" id="LT853882">
    <property type="protein sequence ID" value="SMQ99395.1"/>
    <property type="molecule type" value="Genomic_DNA"/>
</dbReference>
<dbReference type="InterPro" id="IPR000700">
    <property type="entry name" value="PAS-assoc_C"/>
</dbReference>
<dbReference type="PANTHER" id="PTHR43304">
    <property type="entry name" value="PHYTOCHROME-LIKE PROTEIN CPH1"/>
    <property type="match status" value="1"/>
</dbReference>
<evidence type="ECO:0000259" key="6">
    <source>
        <dbReference type="PROSITE" id="PS50112"/>
    </source>
</evidence>
<accession>A0A1Y6H7B2</accession>
<evidence type="ECO:0000259" key="7">
    <source>
        <dbReference type="PROSITE" id="PS50113"/>
    </source>
</evidence>
<dbReference type="InterPro" id="IPR001610">
    <property type="entry name" value="PAC"/>
</dbReference>
<evidence type="ECO:0000256" key="5">
    <source>
        <dbReference type="ARBA" id="ARBA00022777"/>
    </source>
</evidence>
<name>A0A1Y6H7B2_9XANT</name>
<dbReference type="PANTHER" id="PTHR43304:SF1">
    <property type="entry name" value="PAC DOMAIN-CONTAINING PROTEIN"/>
    <property type="match status" value="1"/>
</dbReference>
<evidence type="ECO:0000313" key="9">
    <source>
        <dbReference type="EMBL" id="SMR03425.1"/>
    </source>
</evidence>
<dbReference type="Proteomes" id="UP000195877">
    <property type="component" value="Chromosome 1"/>
</dbReference>
<gene>
    <name evidence="9" type="ORF">PD5205_02123</name>
    <name evidence="8" type="ORF">PD885_02152</name>
</gene>
<dbReference type="SMART" id="SM00091">
    <property type="entry name" value="PAS"/>
    <property type="match status" value="2"/>
</dbReference>
<sequence length="352" mass="39222">MDSGFIASMLQHPLTSAMVLLDARGQPLAANSVAQSLGLPATLGAYAEVLESSRAQVANSGGMAACVLPGTGGVRLEGWLRAVCDEHGKVMAFTLSIPEPMGADGTSRWEMGLDSADHGLWDWDISTDVVYRSKRWTRMLGYCEQPLPNNLAALSGLIHPDDHAQVSAAVQAHLDGRTDTYVAEFRLRQHDGQWRWILDRGRVVARTADGRPLRMVGTHTDVHHYKLLEQQLREQQAQLEEFQRIASMGSWSWDALKDALWVSSDFLQQLGITHLRLHGIRDILRLLGRPSVAQLRSAWRKIKNERMPVHFELEINGLLGAYPHHLRVWAQPVFDGDGSMVRVLGQLHNVTE</sequence>
<feature type="domain" description="PAC" evidence="7">
    <location>
        <begin position="181"/>
        <end position="234"/>
    </location>
</feature>
<feature type="domain" description="PAS" evidence="6">
    <location>
        <begin position="113"/>
        <end position="177"/>
    </location>
</feature>
<reference evidence="9" key="1">
    <citation type="submission" date="2017-05" db="EMBL/GenBank/DDBJ databases">
        <authorList>
            <person name="Song R."/>
            <person name="Chenine A.L."/>
            <person name="Ruprecht R.M."/>
        </authorList>
    </citation>
    <scope>NUCLEOTIDE SEQUENCE [LARGE SCALE GENOMIC DNA]</scope>
    <source>
        <strain evidence="9">PD5205</strain>
    </source>
</reference>
<evidence type="ECO:0000256" key="1">
    <source>
        <dbReference type="ARBA" id="ARBA00000085"/>
    </source>
</evidence>
<evidence type="ECO:0000256" key="3">
    <source>
        <dbReference type="ARBA" id="ARBA00022553"/>
    </source>
</evidence>
<dbReference type="InterPro" id="IPR013655">
    <property type="entry name" value="PAS_fold_3"/>
</dbReference>
<dbReference type="AlphaFoldDB" id="A0A1Y6H7B2"/>
<dbReference type="GO" id="GO:0004673">
    <property type="term" value="F:protein histidine kinase activity"/>
    <property type="evidence" value="ECO:0007669"/>
    <property type="project" value="UniProtKB-EC"/>
</dbReference>
<keyword evidence="3" id="KW-0597">Phosphoprotein</keyword>
<dbReference type="PROSITE" id="PS50112">
    <property type="entry name" value="PAS"/>
    <property type="match status" value="1"/>
</dbReference>
<evidence type="ECO:0000313" key="10">
    <source>
        <dbReference type="Proteomes" id="UP000195877"/>
    </source>
</evidence>
<dbReference type="InterPro" id="IPR052162">
    <property type="entry name" value="Sensor_kinase/Photoreceptor"/>
</dbReference>
<dbReference type="InterPro" id="IPR035965">
    <property type="entry name" value="PAS-like_dom_sf"/>
</dbReference>
<evidence type="ECO:0000313" key="8">
    <source>
        <dbReference type="EMBL" id="SMQ99395.1"/>
    </source>
</evidence>
<dbReference type="InterPro" id="IPR000014">
    <property type="entry name" value="PAS"/>
</dbReference>
<keyword evidence="5" id="KW-0418">Kinase</keyword>
<dbReference type="CDD" id="cd00130">
    <property type="entry name" value="PAS"/>
    <property type="match status" value="2"/>
</dbReference>
<protein>
    <recommendedName>
        <fullName evidence="2">histidine kinase</fullName>
        <ecNumber evidence="2">2.7.13.3</ecNumber>
    </recommendedName>
</protein>
<dbReference type="NCBIfam" id="TIGR00229">
    <property type="entry name" value="sensory_box"/>
    <property type="match status" value="1"/>
</dbReference>
<dbReference type="Gene3D" id="3.30.450.20">
    <property type="entry name" value="PAS domain"/>
    <property type="match status" value="2"/>
</dbReference>
<organism evidence="9">
    <name type="scientific">Xanthomonas fragariae</name>
    <dbReference type="NCBI Taxonomy" id="48664"/>
    <lineage>
        <taxon>Bacteria</taxon>
        <taxon>Pseudomonadati</taxon>
        <taxon>Pseudomonadota</taxon>
        <taxon>Gammaproteobacteria</taxon>
        <taxon>Lysobacterales</taxon>
        <taxon>Lysobacteraceae</taxon>
        <taxon>Xanthomonas</taxon>
    </lineage>
</organism>
<evidence type="ECO:0000256" key="2">
    <source>
        <dbReference type="ARBA" id="ARBA00012438"/>
    </source>
</evidence>
<proteinExistence type="predicted"/>
<reference evidence="8 10" key="2">
    <citation type="submission" date="2017-05" db="EMBL/GenBank/DDBJ databases">
        <authorList>
            <person name="Blom J."/>
        </authorList>
    </citation>
    <scope>NUCLEOTIDE SEQUENCE [LARGE SCALE GENOMIC DNA]</scope>
    <source>
        <strain evidence="8">PD885</strain>
    </source>
</reference>
<comment type="catalytic activity">
    <reaction evidence="1">
        <text>ATP + protein L-histidine = ADP + protein N-phospho-L-histidine.</text>
        <dbReference type="EC" id="2.7.13.3"/>
    </reaction>
</comment>
<dbReference type="Pfam" id="PF08447">
    <property type="entry name" value="PAS_3"/>
    <property type="match status" value="1"/>
</dbReference>
<keyword evidence="10" id="KW-1185">Reference proteome</keyword>
<dbReference type="EC" id="2.7.13.3" evidence="2"/>
<keyword evidence="4" id="KW-0808">Transferase</keyword>
<evidence type="ECO:0000256" key="4">
    <source>
        <dbReference type="ARBA" id="ARBA00022679"/>
    </source>
</evidence>
<dbReference type="SUPFAM" id="SSF55785">
    <property type="entry name" value="PYP-like sensor domain (PAS domain)"/>
    <property type="match status" value="2"/>
</dbReference>